<dbReference type="Gene3D" id="1.10.10.10">
    <property type="entry name" value="Winged helix-like DNA-binding domain superfamily/Winged helix DNA-binding domain"/>
    <property type="match status" value="1"/>
</dbReference>
<dbReference type="PIRSF" id="PIRSF016838">
    <property type="entry name" value="PafC"/>
    <property type="match status" value="1"/>
</dbReference>
<evidence type="ECO:0000313" key="4">
    <source>
        <dbReference type="EMBL" id="MFL0249014.1"/>
    </source>
</evidence>
<accession>A0ABW8TDG3</accession>
<comment type="caution">
    <text evidence="4">The sequence shown here is derived from an EMBL/GenBank/DDBJ whole genome shotgun (WGS) entry which is preliminary data.</text>
</comment>
<dbReference type="InterPro" id="IPR028349">
    <property type="entry name" value="PafC-like"/>
</dbReference>
<dbReference type="SUPFAM" id="SSF46785">
    <property type="entry name" value="Winged helix' DNA-binding domain"/>
    <property type="match status" value="1"/>
</dbReference>
<keyword evidence="1" id="KW-0805">Transcription regulation</keyword>
<dbReference type="InterPro" id="IPR036390">
    <property type="entry name" value="WH_DNA-bd_sf"/>
</dbReference>
<dbReference type="Pfam" id="PF08279">
    <property type="entry name" value="HTH_11"/>
    <property type="match status" value="1"/>
</dbReference>
<name>A0ABW8TDG3_9CLOT</name>
<dbReference type="SMART" id="SM00420">
    <property type="entry name" value="HTH_DEOR"/>
    <property type="match status" value="1"/>
</dbReference>
<keyword evidence="5" id="KW-1185">Reference proteome</keyword>
<reference evidence="4 5" key="1">
    <citation type="submission" date="2024-11" db="EMBL/GenBank/DDBJ databases">
        <authorList>
            <person name="Heng Y.C."/>
            <person name="Lim A.C.H."/>
            <person name="Lee J.K.Y."/>
            <person name="Kittelmann S."/>
        </authorList>
    </citation>
    <scope>NUCLEOTIDE SEQUENCE [LARGE SCALE GENOMIC DNA]</scope>
    <source>
        <strain evidence="4 5">WILCCON 0114</strain>
    </source>
</reference>
<evidence type="ECO:0000259" key="3">
    <source>
        <dbReference type="PROSITE" id="PS51000"/>
    </source>
</evidence>
<keyword evidence="2" id="KW-0804">Transcription</keyword>
<dbReference type="InterPro" id="IPR001034">
    <property type="entry name" value="DeoR_HTH"/>
</dbReference>
<evidence type="ECO:0000256" key="1">
    <source>
        <dbReference type="ARBA" id="ARBA00023015"/>
    </source>
</evidence>
<sequence length="299" mass="34524">MHINRLFEIIYILLDKKAATAKELAERFEVSTRTIYRDIETLSSTGIPVYMSKGKGGGISLLPNFVLNKVVLTDKEKKDILSSLKALKTINLIETDTALKKLSSLFGESNTDWIEVDLSSWASDAKNETEIFNTIKSAILSKNIISFSYASAKGEQITREVEPLKLCFKAGAWYVYAYCKKRCDYRFFKLRRIKELRILEANFDRKAPKQVFFRKSISEEECVNLKLKFAPRSAFRVYDEFNNYRKNEDGSFIVEVTYPKGEWIFGYIESFGEECEVLEPADIREAIKTKLMNTLKCYL</sequence>
<dbReference type="PANTHER" id="PTHR34580">
    <property type="match status" value="1"/>
</dbReference>
<dbReference type="InterPro" id="IPR057727">
    <property type="entry name" value="WCX_dom"/>
</dbReference>
<dbReference type="InterPro" id="IPR026881">
    <property type="entry name" value="WYL_dom"/>
</dbReference>
<evidence type="ECO:0000256" key="2">
    <source>
        <dbReference type="ARBA" id="ARBA00023163"/>
    </source>
</evidence>
<dbReference type="PROSITE" id="PS52050">
    <property type="entry name" value="WYL"/>
    <property type="match status" value="1"/>
</dbReference>
<organism evidence="4 5">
    <name type="scientific">Clostridium neuense</name>
    <dbReference type="NCBI Taxonomy" id="1728934"/>
    <lineage>
        <taxon>Bacteria</taxon>
        <taxon>Bacillati</taxon>
        <taxon>Bacillota</taxon>
        <taxon>Clostridia</taxon>
        <taxon>Eubacteriales</taxon>
        <taxon>Clostridiaceae</taxon>
        <taxon>Clostridium</taxon>
    </lineage>
</organism>
<dbReference type="PROSITE" id="PS51000">
    <property type="entry name" value="HTH_DEOR_2"/>
    <property type="match status" value="1"/>
</dbReference>
<gene>
    <name evidence="4" type="ORF">ACJDT4_01150</name>
</gene>
<dbReference type="InterPro" id="IPR051534">
    <property type="entry name" value="CBASS_pafABC_assoc_protein"/>
</dbReference>
<dbReference type="Pfam" id="PF25583">
    <property type="entry name" value="WCX"/>
    <property type="match status" value="1"/>
</dbReference>
<feature type="domain" description="HTH deoR-type" evidence="3">
    <location>
        <begin position="2"/>
        <end position="60"/>
    </location>
</feature>
<dbReference type="RefSeq" id="WP_406785690.1">
    <property type="nucleotide sequence ID" value="NZ_JBJIAA010000001.1"/>
</dbReference>
<dbReference type="EMBL" id="JBJIAA010000001">
    <property type="protein sequence ID" value="MFL0249014.1"/>
    <property type="molecule type" value="Genomic_DNA"/>
</dbReference>
<dbReference type="Pfam" id="PF13280">
    <property type="entry name" value="WYL"/>
    <property type="match status" value="1"/>
</dbReference>
<dbReference type="PANTHER" id="PTHR34580:SF1">
    <property type="entry name" value="PROTEIN PAFC"/>
    <property type="match status" value="1"/>
</dbReference>
<dbReference type="InterPro" id="IPR036388">
    <property type="entry name" value="WH-like_DNA-bd_sf"/>
</dbReference>
<protein>
    <submittedName>
        <fullName evidence="4">Helix-turn-helix transcriptional regulator</fullName>
    </submittedName>
</protein>
<dbReference type="Proteomes" id="UP001623592">
    <property type="component" value="Unassembled WGS sequence"/>
</dbReference>
<proteinExistence type="predicted"/>
<evidence type="ECO:0000313" key="5">
    <source>
        <dbReference type="Proteomes" id="UP001623592"/>
    </source>
</evidence>
<dbReference type="InterPro" id="IPR013196">
    <property type="entry name" value="HTH_11"/>
</dbReference>